<reference evidence="1 2" key="1">
    <citation type="submission" date="2014-04" db="EMBL/GenBank/DDBJ databases">
        <authorList>
            <consortium name="DOE Joint Genome Institute"/>
            <person name="Kuo A."/>
            <person name="Kohler A."/>
            <person name="Nagy L.G."/>
            <person name="Floudas D."/>
            <person name="Copeland A."/>
            <person name="Barry K.W."/>
            <person name="Cichocki N."/>
            <person name="Veneault-Fourrey C."/>
            <person name="LaButti K."/>
            <person name="Lindquist E.A."/>
            <person name="Lipzen A."/>
            <person name="Lundell T."/>
            <person name="Morin E."/>
            <person name="Murat C."/>
            <person name="Sun H."/>
            <person name="Tunlid A."/>
            <person name="Henrissat B."/>
            <person name="Grigoriev I.V."/>
            <person name="Hibbett D.S."/>
            <person name="Martin F."/>
            <person name="Nordberg H.P."/>
            <person name="Cantor M.N."/>
            <person name="Hua S.X."/>
        </authorList>
    </citation>
    <scope>NUCLEOTIDE SEQUENCE [LARGE SCALE GENOMIC DNA]</scope>
    <source>
        <strain evidence="1 2">LaAM-08-1</strain>
    </source>
</reference>
<protein>
    <submittedName>
        <fullName evidence="1">Uncharacterized protein</fullName>
    </submittedName>
</protein>
<dbReference type="HOGENOM" id="CLU_2776333_0_0_1"/>
<dbReference type="Proteomes" id="UP000054477">
    <property type="component" value="Unassembled WGS sequence"/>
</dbReference>
<proteinExistence type="predicted"/>
<name>A0A0C9WUM0_9AGAR</name>
<evidence type="ECO:0000313" key="1">
    <source>
        <dbReference type="EMBL" id="KIK02930.1"/>
    </source>
</evidence>
<evidence type="ECO:0000313" key="2">
    <source>
        <dbReference type="Proteomes" id="UP000054477"/>
    </source>
</evidence>
<keyword evidence="2" id="KW-1185">Reference proteome</keyword>
<dbReference type="EMBL" id="KN838585">
    <property type="protein sequence ID" value="KIK02930.1"/>
    <property type="molecule type" value="Genomic_DNA"/>
</dbReference>
<sequence>MTHENLRLWTRPVTFPTNIELHQGQYQYLNFNRFKDQKIFMFSKSQHICTDLCSTLKAETKQAKKPLLG</sequence>
<reference evidence="2" key="2">
    <citation type="submission" date="2015-01" db="EMBL/GenBank/DDBJ databases">
        <title>Evolutionary Origins and Diversification of the Mycorrhizal Mutualists.</title>
        <authorList>
            <consortium name="DOE Joint Genome Institute"/>
            <consortium name="Mycorrhizal Genomics Consortium"/>
            <person name="Kohler A."/>
            <person name="Kuo A."/>
            <person name="Nagy L.G."/>
            <person name="Floudas D."/>
            <person name="Copeland A."/>
            <person name="Barry K.W."/>
            <person name="Cichocki N."/>
            <person name="Veneault-Fourrey C."/>
            <person name="LaButti K."/>
            <person name="Lindquist E.A."/>
            <person name="Lipzen A."/>
            <person name="Lundell T."/>
            <person name="Morin E."/>
            <person name="Murat C."/>
            <person name="Riley R."/>
            <person name="Ohm R."/>
            <person name="Sun H."/>
            <person name="Tunlid A."/>
            <person name="Henrissat B."/>
            <person name="Grigoriev I.V."/>
            <person name="Hibbett D.S."/>
            <person name="Martin F."/>
        </authorList>
    </citation>
    <scope>NUCLEOTIDE SEQUENCE [LARGE SCALE GENOMIC DNA]</scope>
    <source>
        <strain evidence="2">LaAM-08-1</strain>
    </source>
</reference>
<organism evidence="1 2">
    <name type="scientific">Laccaria amethystina LaAM-08-1</name>
    <dbReference type="NCBI Taxonomy" id="1095629"/>
    <lineage>
        <taxon>Eukaryota</taxon>
        <taxon>Fungi</taxon>
        <taxon>Dikarya</taxon>
        <taxon>Basidiomycota</taxon>
        <taxon>Agaricomycotina</taxon>
        <taxon>Agaricomycetes</taxon>
        <taxon>Agaricomycetidae</taxon>
        <taxon>Agaricales</taxon>
        <taxon>Agaricineae</taxon>
        <taxon>Hydnangiaceae</taxon>
        <taxon>Laccaria</taxon>
    </lineage>
</organism>
<accession>A0A0C9WUM0</accession>
<gene>
    <name evidence="1" type="ORF">K443DRAFT_5685</name>
</gene>
<dbReference type="OrthoDB" id="3264316at2759"/>
<dbReference type="AlphaFoldDB" id="A0A0C9WUM0"/>